<feature type="signal peptide" evidence="1">
    <location>
        <begin position="1"/>
        <end position="20"/>
    </location>
</feature>
<feature type="chain" id="PRO_5020227741" evidence="1">
    <location>
        <begin position="21"/>
        <end position="163"/>
    </location>
</feature>
<comment type="caution">
    <text evidence="2">The sequence shown here is derived from an EMBL/GenBank/DDBJ whole genome shotgun (WGS) entry which is preliminary data.</text>
</comment>
<dbReference type="PANTHER" id="PTHR35186:SF4">
    <property type="entry name" value="PRION-INHIBITION AND PROPAGATION HELO DOMAIN-CONTAINING PROTEIN"/>
    <property type="match status" value="1"/>
</dbReference>
<evidence type="ECO:0000313" key="2">
    <source>
        <dbReference type="EMBL" id="THY25928.1"/>
    </source>
</evidence>
<gene>
    <name evidence="2" type="ORF">D6D01_04737</name>
</gene>
<dbReference type="AlphaFoldDB" id="A0A4S9LA57"/>
<protein>
    <submittedName>
        <fullName evidence="2">Uncharacterized protein</fullName>
    </submittedName>
</protein>
<dbReference type="Proteomes" id="UP000306584">
    <property type="component" value="Unassembled WGS sequence"/>
</dbReference>
<sequence length="163" mass="19140">MSGLEVAGLVLAVMPLFISAFEHYETALYRTHRFFGYKEEVCRYRIRLLTQYAAFSQTLEYLLADFIDEAELDDMIVHGYSELWKNPDLTTKLKSRLGTVYEPFRQALTEMRHDMEQLATVLDIERKERAHNSNDWWSTISQSRPSHDSLLNRFYTSTTSRKG</sequence>
<dbReference type="EMBL" id="QZBD01000162">
    <property type="protein sequence ID" value="THY25928.1"/>
    <property type="molecule type" value="Genomic_DNA"/>
</dbReference>
<evidence type="ECO:0000256" key="1">
    <source>
        <dbReference type="SAM" id="SignalP"/>
    </source>
</evidence>
<reference evidence="2 3" key="1">
    <citation type="submission" date="2018-10" db="EMBL/GenBank/DDBJ databases">
        <title>Fifty Aureobasidium pullulans genomes reveal a recombining polyextremotolerant generalist.</title>
        <authorList>
            <person name="Gostincar C."/>
            <person name="Turk M."/>
            <person name="Zajc J."/>
            <person name="Gunde-Cimerman N."/>
        </authorList>
    </citation>
    <scope>NUCLEOTIDE SEQUENCE [LARGE SCALE GENOMIC DNA]</scope>
    <source>
        <strain evidence="2 3">EXF-6604</strain>
    </source>
</reference>
<accession>A0A4S9LA57</accession>
<name>A0A4S9LA57_AURPU</name>
<dbReference type="PANTHER" id="PTHR35186">
    <property type="entry name" value="ANK_REP_REGION DOMAIN-CONTAINING PROTEIN"/>
    <property type="match status" value="1"/>
</dbReference>
<evidence type="ECO:0000313" key="3">
    <source>
        <dbReference type="Proteomes" id="UP000306584"/>
    </source>
</evidence>
<keyword evidence="1" id="KW-0732">Signal</keyword>
<organism evidence="2 3">
    <name type="scientific">Aureobasidium pullulans</name>
    <name type="common">Black yeast</name>
    <name type="synonym">Pullularia pullulans</name>
    <dbReference type="NCBI Taxonomy" id="5580"/>
    <lineage>
        <taxon>Eukaryota</taxon>
        <taxon>Fungi</taxon>
        <taxon>Dikarya</taxon>
        <taxon>Ascomycota</taxon>
        <taxon>Pezizomycotina</taxon>
        <taxon>Dothideomycetes</taxon>
        <taxon>Dothideomycetidae</taxon>
        <taxon>Dothideales</taxon>
        <taxon>Saccotheciaceae</taxon>
        <taxon>Aureobasidium</taxon>
    </lineage>
</organism>
<proteinExistence type="predicted"/>